<dbReference type="OrthoDB" id="10420420at2759"/>
<reference evidence="1 2" key="1">
    <citation type="journal article" date="2004" name="Nature">
        <title>Genome sequence of the ultrasmall unicellular red alga Cyanidioschyzon merolae 10D.</title>
        <authorList>
            <person name="Matsuzaki M."/>
            <person name="Misumi O."/>
            <person name="Shin-i T."/>
            <person name="Maruyama S."/>
            <person name="Takahara M."/>
            <person name="Miyagishima S."/>
            <person name="Mori T."/>
            <person name="Nishida K."/>
            <person name="Yagisawa F."/>
            <person name="Nishida K."/>
            <person name="Yoshida Y."/>
            <person name="Nishimura Y."/>
            <person name="Nakao S."/>
            <person name="Kobayashi T."/>
            <person name="Momoyama Y."/>
            <person name="Higashiyama T."/>
            <person name="Minoda A."/>
            <person name="Sano M."/>
            <person name="Nomoto H."/>
            <person name="Oishi K."/>
            <person name="Hayashi H."/>
            <person name="Ohta F."/>
            <person name="Nishizaka S."/>
            <person name="Haga S."/>
            <person name="Miura S."/>
            <person name="Morishita T."/>
            <person name="Kabeya Y."/>
            <person name="Terasawa K."/>
            <person name="Suzuki Y."/>
            <person name="Ishii Y."/>
            <person name="Asakawa S."/>
            <person name="Takano H."/>
            <person name="Ohta N."/>
            <person name="Kuroiwa H."/>
            <person name="Tanaka K."/>
            <person name="Shimizu N."/>
            <person name="Sugano S."/>
            <person name="Sato N."/>
            <person name="Nozaki H."/>
            <person name="Ogasawara N."/>
            <person name="Kohara Y."/>
            <person name="Kuroiwa T."/>
        </authorList>
    </citation>
    <scope>NUCLEOTIDE SEQUENCE [LARGE SCALE GENOMIC DNA]</scope>
    <source>
        <strain evidence="1 2">10D</strain>
    </source>
</reference>
<accession>M1VD16</accession>
<dbReference type="EMBL" id="AP006502">
    <property type="protein sequence ID" value="BAM83494.1"/>
    <property type="molecule type" value="Genomic_DNA"/>
</dbReference>
<dbReference type="HOGENOM" id="CLU_1456431_0_0_1"/>
<dbReference type="Proteomes" id="UP000007014">
    <property type="component" value="Chromosome 20"/>
</dbReference>
<dbReference type="AlphaFoldDB" id="M1VD16"/>
<evidence type="ECO:0000313" key="1">
    <source>
        <dbReference type="EMBL" id="BAM83494.1"/>
    </source>
</evidence>
<dbReference type="KEGG" id="cme:CYME_CMT585C"/>
<dbReference type="RefSeq" id="XP_005539530.1">
    <property type="nucleotide sequence ID" value="XM_005539473.1"/>
</dbReference>
<keyword evidence="2" id="KW-1185">Reference proteome</keyword>
<proteinExistence type="predicted"/>
<evidence type="ECO:0000313" key="2">
    <source>
        <dbReference type="Proteomes" id="UP000007014"/>
    </source>
</evidence>
<dbReference type="GeneID" id="16997783"/>
<sequence length="186" mass="21821">MLRPTRGVLAGPARFWRSWLERTQEKTQALREKDMFRTQMEHLSACERFGPDEYGALLRKLRDAAGFGSSLWNRLSNAQSDPFLKDVNEQEELIRLLTAEQKARLLQMRRAERRSLAQAIGKEEHLVETLVDRLTQAKFLHDWIRARLQEGLPLPQNAQQMELFMLNPNQRRGLPGVRPRIVRPRR</sequence>
<dbReference type="OMA" id="MYYREAG"/>
<reference evidence="1 2" key="2">
    <citation type="journal article" date="2007" name="BMC Biol.">
        <title>A 100%-complete sequence reveals unusually simple genomic features in the hot-spring red alga Cyanidioschyzon merolae.</title>
        <authorList>
            <person name="Nozaki H."/>
            <person name="Takano H."/>
            <person name="Misumi O."/>
            <person name="Terasawa K."/>
            <person name="Matsuzaki M."/>
            <person name="Maruyama S."/>
            <person name="Nishida K."/>
            <person name="Yagisawa F."/>
            <person name="Yoshida Y."/>
            <person name="Fujiwara T."/>
            <person name="Takio S."/>
            <person name="Tamura K."/>
            <person name="Chung S.J."/>
            <person name="Nakamura S."/>
            <person name="Kuroiwa H."/>
            <person name="Tanaka K."/>
            <person name="Sato N."/>
            <person name="Kuroiwa T."/>
        </authorList>
    </citation>
    <scope>NUCLEOTIDE SEQUENCE [LARGE SCALE GENOMIC DNA]</scope>
    <source>
        <strain evidence="1 2">10D</strain>
    </source>
</reference>
<organism evidence="1 2">
    <name type="scientific">Cyanidioschyzon merolae (strain NIES-3377 / 10D)</name>
    <name type="common">Unicellular red alga</name>
    <dbReference type="NCBI Taxonomy" id="280699"/>
    <lineage>
        <taxon>Eukaryota</taxon>
        <taxon>Rhodophyta</taxon>
        <taxon>Bangiophyceae</taxon>
        <taxon>Cyanidiales</taxon>
        <taxon>Cyanidiaceae</taxon>
        <taxon>Cyanidioschyzon</taxon>
    </lineage>
</organism>
<gene>
    <name evidence="1" type="ORF">CYME_CMT585C</name>
</gene>
<dbReference type="Gramene" id="CMT585CT">
    <property type="protein sequence ID" value="CMT585CT"/>
    <property type="gene ID" value="CMT585C"/>
</dbReference>
<protein>
    <submittedName>
        <fullName evidence="1">Uncharacterized protein</fullName>
    </submittedName>
</protein>
<name>M1VD16_CYAM1</name>